<sequence>MEDFTNPNIVEKTSTRIYIYIRLCMNMSIWNILEEEARAELATLNVRFDNNKKALEIMSVITCQLNVQIIHMYHMFD</sequence>
<dbReference type="EnsemblMetazoa" id="GPAI029906-RA">
    <property type="protein sequence ID" value="GPAI029906-PA"/>
    <property type="gene ID" value="GPAI029906"/>
</dbReference>
<evidence type="ECO:0000313" key="2">
    <source>
        <dbReference type="Proteomes" id="UP000092445"/>
    </source>
</evidence>
<accession>A0A1A9ZZM7</accession>
<organism evidence="1 2">
    <name type="scientific">Glossina pallidipes</name>
    <name type="common">Tsetse fly</name>
    <dbReference type="NCBI Taxonomy" id="7398"/>
    <lineage>
        <taxon>Eukaryota</taxon>
        <taxon>Metazoa</taxon>
        <taxon>Ecdysozoa</taxon>
        <taxon>Arthropoda</taxon>
        <taxon>Hexapoda</taxon>
        <taxon>Insecta</taxon>
        <taxon>Pterygota</taxon>
        <taxon>Neoptera</taxon>
        <taxon>Endopterygota</taxon>
        <taxon>Diptera</taxon>
        <taxon>Brachycera</taxon>
        <taxon>Muscomorpha</taxon>
        <taxon>Hippoboscoidea</taxon>
        <taxon>Glossinidae</taxon>
        <taxon>Glossina</taxon>
    </lineage>
</organism>
<reference evidence="2" key="1">
    <citation type="submission" date="2014-03" db="EMBL/GenBank/DDBJ databases">
        <authorList>
            <person name="Aksoy S."/>
            <person name="Warren W."/>
            <person name="Wilson R.K."/>
        </authorList>
    </citation>
    <scope>NUCLEOTIDE SEQUENCE [LARGE SCALE GENOMIC DNA]</scope>
    <source>
        <strain evidence="2">IAEA</strain>
    </source>
</reference>
<name>A0A1A9ZZM7_GLOPL</name>
<dbReference type="AlphaFoldDB" id="A0A1A9ZZM7"/>
<reference evidence="1" key="2">
    <citation type="submission" date="2020-05" db="UniProtKB">
        <authorList>
            <consortium name="EnsemblMetazoa"/>
        </authorList>
    </citation>
    <scope>IDENTIFICATION</scope>
    <source>
        <strain evidence="1">IAEA</strain>
    </source>
</reference>
<protein>
    <submittedName>
        <fullName evidence="1">Uncharacterized protein</fullName>
    </submittedName>
</protein>
<proteinExistence type="predicted"/>
<keyword evidence="2" id="KW-1185">Reference proteome</keyword>
<evidence type="ECO:0000313" key="1">
    <source>
        <dbReference type="EnsemblMetazoa" id="GPAI029906-PA"/>
    </source>
</evidence>
<dbReference type="VEuPathDB" id="VectorBase:GPAI029906"/>
<dbReference type="Proteomes" id="UP000092445">
    <property type="component" value="Unassembled WGS sequence"/>
</dbReference>